<dbReference type="PANTHER" id="PTHR13170:SF16">
    <property type="entry name" value="PROTEIN O-GLCNACASE"/>
    <property type="match status" value="1"/>
</dbReference>
<comment type="similarity">
    <text evidence="3">Belongs to the glycosyl hydrolase 84 family.</text>
</comment>
<accession>A0A7C1H7Q9</accession>
<evidence type="ECO:0000259" key="4">
    <source>
        <dbReference type="PROSITE" id="PS52009"/>
    </source>
</evidence>
<keyword evidence="2 3" id="KW-0326">Glycosidase</keyword>
<keyword evidence="1 3" id="KW-0378">Hydrolase</keyword>
<dbReference type="EMBL" id="DSBT01000007">
    <property type="protein sequence ID" value="HDP76608.1"/>
    <property type="molecule type" value="Genomic_DNA"/>
</dbReference>
<dbReference type="GO" id="GO:1901135">
    <property type="term" value="P:carbohydrate derivative metabolic process"/>
    <property type="evidence" value="ECO:0007669"/>
    <property type="project" value="UniProtKB-ARBA"/>
</dbReference>
<dbReference type="InterPro" id="IPR017853">
    <property type="entry name" value="GH"/>
</dbReference>
<reference evidence="5" key="1">
    <citation type="journal article" date="2020" name="mSystems">
        <title>Genome- and Community-Level Interaction Insights into Carbon Utilization and Element Cycling Functions of Hydrothermarchaeota in Hydrothermal Sediment.</title>
        <authorList>
            <person name="Zhou Z."/>
            <person name="Liu Y."/>
            <person name="Xu W."/>
            <person name="Pan J."/>
            <person name="Luo Z.H."/>
            <person name="Li M."/>
        </authorList>
    </citation>
    <scope>NUCLEOTIDE SEQUENCE [LARGE SCALE GENOMIC DNA]</scope>
    <source>
        <strain evidence="5">SpSt-1179</strain>
    </source>
</reference>
<name>A0A7C1H7Q9_9BACT</name>
<dbReference type="Gene3D" id="1.20.58.460">
    <property type="entry name" value="Hyaluronidase post-catalytic domain-like"/>
    <property type="match status" value="1"/>
</dbReference>
<comment type="caution">
    <text evidence="5">The sequence shown here is derived from an EMBL/GenBank/DDBJ whole genome shotgun (WGS) entry which is preliminary data.</text>
</comment>
<gene>
    <name evidence="5" type="ORF">ENN47_00185</name>
</gene>
<dbReference type="SUPFAM" id="SSF51445">
    <property type="entry name" value="(Trans)glycosidases"/>
    <property type="match status" value="1"/>
</dbReference>
<evidence type="ECO:0000256" key="2">
    <source>
        <dbReference type="ARBA" id="ARBA00023295"/>
    </source>
</evidence>
<evidence type="ECO:0000256" key="3">
    <source>
        <dbReference type="PROSITE-ProRule" id="PRU01353"/>
    </source>
</evidence>
<proteinExistence type="inferred from homology"/>
<protein>
    <submittedName>
        <fullName evidence="5">Beta-N-acetylglucosaminidase</fullName>
    </submittedName>
</protein>
<dbReference type="InterPro" id="IPR051822">
    <property type="entry name" value="Glycosyl_Hydrolase_84"/>
</dbReference>
<evidence type="ECO:0000313" key="5">
    <source>
        <dbReference type="EMBL" id="HDP76608.1"/>
    </source>
</evidence>
<evidence type="ECO:0000256" key="1">
    <source>
        <dbReference type="ARBA" id="ARBA00022801"/>
    </source>
</evidence>
<organism evidence="5">
    <name type="scientific">Mesotoga infera</name>
    <dbReference type="NCBI Taxonomy" id="1236046"/>
    <lineage>
        <taxon>Bacteria</taxon>
        <taxon>Thermotogati</taxon>
        <taxon>Thermotogota</taxon>
        <taxon>Thermotogae</taxon>
        <taxon>Kosmotogales</taxon>
        <taxon>Kosmotogaceae</taxon>
        <taxon>Mesotoga</taxon>
    </lineage>
</organism>
<feature type="active site" description="Proton donor" evidence="3">
    <location>
        <position position="119"/>
    </location>
</feature>
<dbReference type="AlphaFoldDB" id="A0A7C1H7Q9"/>
<dbReference type="Gene3D" id="3.20.20.80">
    <property type="entry name" value="Glycosidases"/>
    <property type="match status" value="1"/>
</dbReference>
<dbReference type="Proteomes" id="UP000886198">
    <property type="component" value="Unassembled WGS sequence"/>
</dbReference>
<dbReference type="Pfam" id="PF07555">
    <property type="entry name" value="NAGidase"/>
    <property type="match status" value="1"/>
</dbReference>
<dbReference type="InterPro" id="IPR011496">
    <property type="entry name" value="O-GlcNAcase_cat"/>
</dbReference>
<dbReference type="PROSITE" id="PS52009">
    <property type="entry name" value="GH84"/>
    <property type="match status" value="1"/>
</dbReference>
<dbReference type="PANTHER" id="PTHR13170">
    <property type="entry name" value="O-GLCNACASE"/>
    <property type="match status" value="1"/>
</dbReference>
<dbReference type="GO" id="GO:0015929">
    <property type="term" value="F:hexosaminidase activity"/>
    <property type="evidence" value="ECO:0007669"/>
    <property type="project" value="UniProtKB-ARBA"/>
</dbReference>
<feature type="domain" description="GH84" evidence="4">
    <location>
        <begin position="4"/>
        <end position="280"/>
    </location>
</feature>
<sequence>MNFEVRGIVEGFYGTPWTMGKRREMIRFLGEHDYNLYIYAPKDDQLHRKRWRDMYDEDFKNEFSELVAVGSSWGVTVAFSVSPGLAVKYSSDSDVDTMVSKFIEMANVGVRSFALFYDDIPETLVHEEDIKEFTSLAQAQSFFANTVYGSLKEKVGSISRFIVCPTQYHGKEITEYMRTIGKELDREVSIMWTGPSVCSERISSENARLAEKAFERKPLFWDNYPVNDAFMVPELHVGPYEGRAPEIVEHSEGIVLNPMIQPFASKIALSSAAEFLLDPYGFDSEKSWFHAIREIAPSCEEEMKTFCEYYLMSPVHRGHANRLASIRDSLEFLISQNRWSQVQELLMEEGTRISESAEVLKDMLPPSLLEEIEPWILEFSLWGKALHTSAGIVSARLLKFAQTVTDEEISEIHDLCLKAESALCELVKADTISGGILFRDSVQEVLIRAKGFTKLLLN</sequence>